<dbReference type="InterPro" id="IPR020449">
    <property type="entry name" value="Tscrpt_reg_AraC-type_HTH"/>
</dbReference>
<feature type="domain" description="HTH araC/xylS-type" evidence="4">
    <location>
        <begin position="177"/>
        <end position="276"/>
    </location>
</feature>
<evidence type="ECO:0000313" key="6">
    <source>
        <dbReference type="Proteomes" id="UP000198668"/>
    </source>
</evidence>
<dbReference type="InterPro" id="IPR009057">
    <property type="entry name" value="Homeodomain-like_sf"/>
</dbReference>
<evidence type="ECO:0000259" key="4">
    <source>
        <dbReference type="PROSITE" id="PS01124"/>
    </source>
</evidence>
<name>A0A1I3ANY7_9LACT</name>
<dbReference type="Pfam" id="PF02311">
    <property type="entry name" value="AraC_binding"/>
    <property type="match status" value="1"/>
</dbReference>
<dbReference type="Proteomes" id="UP000198668">
    <property type="component" value="Unassembled WGS sequence"/>
</dbReference>
<dbReference type="InterPro" id="IPR018060">
    <property type="entry name" value="HTH_AraC"/>
</dbReference>
<dbReference type="SUPFAM" id="SSF51215">
    <property type="entry name" value="Regulatory protein AraC"/>
    <property type="match status" value="1"/>
</dbReference>
<dbReference type="SMART" id="SM00342">
    <property type="entry name" value="HTH_ARAC"/>
    <property type="match status" value="1"/>
</dbReference>
<proteinExistence type="predicted"/>
<dbReference type="InterPro" id="IPR018062">
    <property type="entry name" value="HTH_AraC-typ_CS"/>
</dbReference>
<dbReference type="PROSITE" id="PS01124">
    <property type="entry name" value="HTH_ARAC_FAMILY_2"/>
    <property type="match status" value="1"/>
</dbReference>
<organism evidence="5 6">
    <name type="scientific">Pisciglobus halotolerans</name>
    <dbReference type="NCBI Taxonomy" id="745365"/>
    <lineage>
        <taxon>Bacteria</taxon>
        <taxon>Bacillati</taxon>
        <taxon>Bacillota</taxon>
        <taxon>Bacilli</taxon>
        <taxon>Lactobacillales</taxon>
        <taxon>Carnobacteriaceae</taxon>
    </lineage>
</organism>
<keyword evidence="2 5" id="KW-0238">DNA-binding</keyword>
<dbReference type="Gene3D" id="2.60.120.10">
    <property type="entry name" value="Jelly Rolls"/>
    <property type="match status" value="1"/>
</dbReference>
<dbReference type="SUPFAM" id="SSF46689">
    <property type="entry name" value="Homeodomain-like"/>
    <property type="match status" value="2"/>
</dbReference>
<dbReference type="PANTHER" id="PTHR43280">
    <property type="entry name" value="ARAC-FAMILY TRANSCRIPTIONAL REGULATOR"/>
    <property type="match status" value="1"/>
</dbReference>
<dbReference type="Gene3D" id="1.10.10.60">
    <property type="entry name" value="Homeodomain-like"/>
    <property type="match status" value="2"/>
</dbReference>
<sequence length="277" mass="32371">MLKFDSKTFNPEVLYVFDAHSIGPEAGKNHAHDFFELSIILDGTTDYVIENQVYHLEKQSILLLNPGVHHYEYTTAPSKNTQIHIGLRNFHFERFPKDVLPLESTIIHLQQYETDFFAVCNEMVRERYEARPGYELLLKAMVLKLLVYLLRDEAAVPLQNSQLLLSTEDQEKQQLVAEAKFYIETRYMEDVSLNQMAQDLYTSPATLSRLFKDQLGDTPINYLIRFRLDKAKQMIENDRNISMKEVSQLIGYEDPFYFSKLFKKYFGLSPSLFAKQV</sequence>
<evidence type="ECO:0000256" key="2">
    <source>
        <dbReference type="ARBA" id="ARBA00023125"/>
    </source>
</evidence>
<dbReference type="PROSITE" id="PS00041">
    <property type="entry name" value="HTH_ARAC_FAMILY_1"/>
    <property type="match status" value="1"/>
</dbReference>
<dbReference type="AlphaFoldDB" id="A0A1I3ANY7"/>
<protein>
    <submittedName>
        <fullName evidence="5">AraC-type DNA-binding protein</fullName>
    </submittedName>
</protein>
<reference evidence="5 6" key="1">
    <citation type="submission" date="2016-10" db="EMBL/GenBank/DDBJ databases">
        <authorList>
            <person name="de Groot N.N."/>
        </authorList>
    </citation>
    <scope>NUCLEOTIDE SEQUENCE [LARGE SCALE GENOMIC DNA]</scope>
    <source>
        <strain evidence="5 6">DSM 27630</strain>
    </source>
</reference>
<dbReference type="EMBL" id="FOQE01000001">
    <property type="protein sequence ID" value="SFH51051.1"/>
    <property type="molecule type" value="Genomic_DNA"/>
</dbReference>
<accession>A0A1I3ANY7</accession>
<gene>
    <name evidence="5" type="ORF">SAMN04489868_10122</name>
</gene>
<dbReference type="InterPro" id="IPR014710">
    <property type="entry name" value="RmlC-like_jellyroll"/>
</dbReference>
<keyword evidence="3" id="KW-0804">Transcription</keyword>
<dbReference type="GO" id="GO:0003700">
    <property type="term" value="F:DNA-binding transcription factor activity"/>
    <property type="evidence" value="ECO:0007669"/>
    <property type="project" value="InterPro"/>
</dbReference>
<evidence type="ECO:0000313" key="5">
    <source>
        <dbReference type="EMBL" id="SFH51051.1"/>
    </source>
</evidence>
<dbReference type="PRINTS" id="PR00032">
    <property type="entry name" value="HTHARAC"/>
</dbReference>
<dbReference type="GO" id="GO:0043565">
    <property type="term" value="F:sequence-specific DNA binding"/>
    <property type="evidence" value="ECO:0007669"/>
    <property type="project" value="InterPro"/>
</dbReference>
<dbReference type="Pfam" id="PF12833">
    <property type="entry name" value="HTH_18"/>
    <property type="match status" value="1"/>
</dbReference>
<dbReference type="RefSeq" id="WP_047390337.1">
    <property type="nucleotide sequence ID" value="NZ_FOQE01000001.1"/>
</dbReference>
<evidence type="ECO:0000256" key="3">
    <source>
        <dbReference type="ARBA" id="ARBA00023163"/>
    </source>
</evidence>
<dbReference type="InterPro" id="IPR003313">
    <property type="entry name" value="AraC-bd"/>
</dbReference>
<keyword evidence="6" id="KW-1185">Reference proteome</keyword>
<keyword evidence="1" id="KW-0805">Transcription regulation</keyword>
<dbReference type="InterPro" id="IPR037923">
    <property type="entry name" value="HTH-like"/>
</dbReference>
<evidence type="ECO:0000256" key="1">
    <source>
        <dbReference type="ARBA" id="ARBA00023015"/>
    </source>
</evidence>
<dbReference type="OrthoDB" id="9813413at2"/>
<dbReference type="PANTHER" id="PTHR43280:SF28">
    <property type="entry name" value="HTH-TYPE TRANSCRIPTIONAL ACTIVATOR RHAS"/>
    <property type="match status" value="1"/>
</dbReference>